<dbReference type="EC" id="2.7.1.26" evidence="4"/>
<evidence type="ECO:0000259" key="14">
    <source>
        <dbReference type="SMART" id="SM00904"/>
    </source>
</evidence>
<reference evidence="15 16" key="1">
    <citation type="journal article" date="2014" name="Genome Announc.">
        <title>Draft genome sequence of the pathogenic fungus Scedosporium apiospermum.</title>
        <authorList>
            <person name="Vandeputte P."/>
            <person name="Ghamrawi S."/>
            <person name="Rechenmann M."/>
            <person name="Iltis A."/>
            <person name="Giraud S."/>
            <person name="Fleury M."/>
            <person name="Thornton C."/>
            <person name="Delhaes L."/>
            <person name="Meyer W."/>
            <person name="Papon N."/>
            <person name="Bouchara J.P."/>
        </authorList>
    </citation>
    <scope>NUCLEOTIDE SEQUENCE [LARGE SCALE GENOMIC DNA]</scope>
    <source>
        <strain evidence="15 16">IHEM 14462</strain>
    </source>
</reference>
<dbReference type="InterPro" id="IPR023468">
    <property type="entry name" value="Riboflavin_kinase"/>
</dbReference>
<keyword evidence="6" id="KW-0285">Flavoprotein</keyword>
<gene>
    <name evidence="15" type="ORF">SAPIO_CDS8099</name>
</gene>
<dbReference type="OrthoDB" id="276388at2759"/>
<evidence type="ECO:0000256" key="5">
    <source>
        <dbReference type="ARBA" id="ARBA00017394"/>
    </source>
</evidence>
<evidence type="ECO:0000256" key="4">
    <source>
        <dbReference type="ARBA" id="ARBA00012105"/>
    </source>
</evidence>
<dbReference type="PANTHER" id="PTHR22749:SF6">
    <property type="entry name" value="RIBOFLAVIN KINASE"/>
    <property type="match status" value="1"/>
</dbReference>
<evidence type="ECO:0000256" key="3">
    <source>
        <dbReference type="ARBA" id="ARBA00010108"/>
    </source>
</evidence>
<dbReference type="EMBL" id="JOWA01000121">
    <property type="protein sequence ID" value="KEZ40273.1"/>
    <property type="molecule type" value="Genomic_DNA"/>
</dbReference>
<evidence type="ECO:0000256" key="7">
    <source>
        <dbReference type="ARBA" id="ARBA00022643"/>
    </source>
</evidence>
<dbReference type="RefSeq" id="XP_016640072.1">
    <property type="nucleotide sequence ID" value="XM_016789809.1"/>
</dbReference>
<dbReference type="OMA" id="FDCEVAR"/>
<keyword evidence="9" id="KW-0547">Nucleotide-binding</keyword>
<dbReference type="HOGENOM" id="CLU_048437_3_2_1"/>
<dbReference type="UniPathway" id="UPA00276">
    <property type="reaction ID" value="UER00406"/>
</dbReference>
<evidence type="ECO:0000256" key="1">
    <source>
        <dbReference type="ARBA" id="ARBA00003572"/>
    </source>
</evidence>
<comment type="pathway">
    <text evidence="2">Cofactor biosynthesis; FMN biosynthesis; FMN from riboflavin (ATP route): step 1/1.</text>
</comment>
<dbReference type="GO" id="GO:0009398">
    <property type="term" value="P:FMN biosynthetic process"/>
    <property type="evidence" value="ECO:0007669"/>
    <property type="project" value="UniProtKB-UniPathway"/>
</dbReference>
<accession>A0A084FYW1</accession>
<keyword evidence="10" id="KW-0418">Kinase</keyword>
<evidence type="ECO:0000256" key="9">
    <source>
        <dbReference type="ARBA" id="ARBA00022741"/>
    </source>
</evidence>
<keyword evidence="7" id="KW-0288">FMN</keyword>
<sequence>MATPGRPLIVGNDDGPEAPFPYQMEGKITTGFQRGSTLIGFPTANLPINLTRTPWINTIPTGVYYGWSALRLPPSHADYPFSSSASSPPSSPYALYPMVMSIGYNPYFKNTVRTAEVHILHKFEQNFYGEPLRLLILGYIRPEKDYPSLEALIEDIRFDTKVASESLKRRAWAPKGVEVVGGWEGGELDVQWLVREEEDYDEVEVNGVEVNGVDGEKKIEENDDAKKE</sequence>
<evidence type="ECO:0000313" key="16">
    <source>
        <dbReference type="Proteomes" id="UP000028545"/>
    </source>
</evidence>
<dbReference type="GO" id="GO:0009231">
    <property type="term" value="P:riboflavin biosynthetic process"/>
    <property type="evidence" value="ECO:0007669"/>
    <property type="project" value="InterPro"/>
</dbReference>
<dbReference type="PANTHER" id="PTHR22749">
    <property type="entry name" value="RIBOFLAVIN KINASE/FMN ADENYLYLTRANSFERASE"/>
    <property type="match status" value="1"/>
</dbReference>
<evidence type="ECO:0000313" key="15">
    <source>
        <dbReference type="EMBL" id="KEZ40273.1"/>
    </source>
</evidence>
<dbReference type="Proteomes" id="UP000028545">
    <property type="component" value="Unassembled WGS sequence"/>
</dbReference>
<dbReference type="VEuPathDB" id="FungiDB:SAPIO_CDS8099"/>
<dbReference type="InterPro" id="IPR015865">
    <property type="entry name" value="Riboflavin_kinase_bac/euk"/>
</dbReference>
<organism evidence="15 16">
    <name type="scientific">Pseudallescheria apiosperma</name>
    <name type="common">Scedosporium apiospermum</name>
    <dbReference type="NCBI Taxonomy" id="563466"/>
    <lineage>
        <taxon>Eukaryota</taxon>
        <taxon>Fungi</taxon>
        <taxon>Dikarya</taxon>
        <taxon>Ascomycota</taxon>
        <taxon>Pezizomycotina</taxon>
        <taxon>Sordariomycetes</taxon>
        <taxon>Hypocreomycetidae</taxon>
        <taxon>Microascales</taxon>
        <taxon>Microascaceae</taxon>
        <taxon>Scedosporium</taxon>
    </lineage>
</organism>
<evidence type="ECO:0000256" key="8">
    <source>
        <dbReference type="ARBA" id="ARBA00022679"/>
    </source>
</evidence>
<evidence type="ECO:0000256" key="6">
    <source>
        <dbReference type="ARBA" id="ARBA00022630"/>
    </source>
</evidence>
<protein>
    <recommendedName>
        <fullName evidence="5">Riboflavin kinase</fullName>
        <ecNumber evidence="4">2.7.1.26</ecNumber>
    </recommendedName>
    <alternativeName>
        <fullName evidence="12">Flavin mononucleotide kinase 1</fullName>
    </alternativeName>
</protein>
<evidence type="ECO:0000256" key="12">
    <source>
        <dbReference type="ARBA" id="ARBA00029960"/>
    </source>
</evidence>
<dbReference type="Pfam" id="PF01687">
    <property type="entry name" value="Flavokinase"/>
    <property type="match status" value="1"/>
</dbReference>
<dbReference type="SMART" id="SM00904">
    <property type="entry name" value="Flavokinase"/>
    <property type="match status" value="1"/>
</dbReference>
<keyword evidence="16" id="KW-1185">Reference proteome</keyword>
<dbReference type="SUPFAM" id="SSF82114">
    <property type="entry name" value="Riboflavin kinase-like"/>
    <property type="match status" value="1"/>
</dbReference>
<evidence type="ECO:0000256" key="2">
    <source>
        <dbReference type="ARBA" id="ARBA00005201"/>
    </source>
</evidence>
<comment type="function">
    <text evidence="1">Catalyzes the phosphorylation of riboflavin (vitamin B2) to form flavin mononucleotide (FMN) coenzyme.</text>
</comment>
<keyword evidence="11" id="KW-0067">ATP-binding</keyword>
<dbReference type="GeneID" id="27727171"/>
<dbReference type="GO" id="GO:0008531">
    <property type="term" value="F:riboflavin kinase activity"/>
    <property type="evidence" value="ECO:0007669"/>
    <property type="project" value="UniProtKB-EC"/>
</dbReference>
<evidence type="ECO:0000256" key="13">
    <source>
        <dbReference type="ARBA" id="ARBA00047880"/>
    </source>
</evidence>
<dbReference type="Gene3D" id="2.40.30.30">
    <property type="entry name" value="Riboflavin kinase-like"/>
    <property type="match status" value="1"/>
</dbReference>
<proteinExistence type="inferred from homology"/>
<comment type="catalytic activity">
    <reaction evidence="13">
        <text>riboflavin + ATP = FMN + ADP + H(+)</text>
        <dbReference type="Rhea" id="RHEA:14357"/>
        <dbReference type="ChEBI" id="CHEBI:15378"/>
        <dbReference type="ChEBI" id="CHEBI:30616"/>
        <dbReference type="ChEBI" id="CHEBI:57986"/>
        <dbReference type="ChEBI" id="CHEBI:58210"/>
        <dbReference type="ChEBI" id="CHEBI:456216"/>
        <dbReference type="EC" id="2.7.1.26"/>
    </reaction>
</comment>
<dbReference type="InterPro" id="IPR023465">
    <property type="entry name" value="Riboflavin_kinase_dom_sf"/>
</dbReference>
<comment type="caution">
    <text evidence="15">The sequence shown here is derived from an EMBL/GenBank/DDBJ whole genome shotgun (WGS) entry which is preliminary data.</text>
</comment>
<dbReference type="GO" id="GO:0005524">
    <property type="term" value="F:ATP binding"/>
    <property type="evidence" value="ECO:0007669"/>
    <property type="project" value="UniProtKB-KW"/>
</dbReference>
<dbReference type="KEGG" id="sapo:SAPIO_CDS8099"/>
<name>A0A084FYW1_PSEDA</name>
<keyword evidence="8" id="KW-0808">Transferase</keyword>
<dbReference type="GO" id="GO:0005739">
    <property type="term" value="C:mitochondrion"/>
    <property type="evidence" value="ECO:0007669"/>
    <property type="project" value="TreeGrafter"/>
</dbReference>
<comment type="similarity">
    <text evidence="3">Belongs to the flavokinase family.</text>
</comment>
<feature type="domain" description="Riboflavin kinase" evidence="14">
    <location>
        <begin position="17"/>
        <end position="168"/>
    </location>
</feature>
<evidence type="ECO:0000256" key="11">
    <source>
        <dbReference type="ARBA" id="ARBA00022840"/>
    </source>
</evidence>
<evidence type="ECO:0000256" key="10">
    <source>
        <dbReference type="ARBA" id="ARBA00022777"/>
    </source>
</evidence>
<dbReference type="AlphaFoldDB" id="A0A084FYW1"/>